<dbReference type="Proteomes" id="UP000032233">
    <property type="component" value="Unassembled WGS sequence"/>
</dbReference>
<keyword evidence="11" id="KW-0812">Transmembrane</keyword>
<dbReference type="RefSeq" id="WP_044351955.1">
    <property type="nucleotide sequence ID" value="NZ_AZAC01000056.1"/>
</dbReference>
<dbReference type="OrthoDB" id="9808669at2"/>
<evidence type="ECO:0000256" key="10">
    <source>
        <dbReference type="ARBA" id="ARBA00022679"/>
    </source>
</evidence>
<keyword evidence="12" id="KW-0276">Fatty acid metabolism</keyword>
<keyword evidence="15" id="KW-0472">Membrane</keyword>
<comment type="catalytic activity">
    <reaction evidence="19">
        <text>(9Z)-hexadecenoyl-[ACP] + malonyl-[ACP] + H(+) = 3-oxo-(11Z)-octadecenoyl-[ACP] + holo-[ACP] + CO2</text>
        <dbReference type="Rhea" id="RHEA:55040"/>
        <dbReference type="Rhea" id="RHEA-COMP:9623"/>
        <dbReference type="Rhea" id="RHEA-COMP:9685"/>
        <dbReference type="Rhea" id="RHEA-COMP:10800"/>
        <dbReference type="Rhea" id="RHEA-COMP:14074"/>
        <dbReference type="ChEBI" id="CHEBI:15378"/>
        <dbReference type="ChEBI" id="CHEBI:16526"/>
        <dbReference type="ChEBI" id="CHEBI:64479"/>
        <dbReference type="ChEBI" id="CHEBI:78449"/>
        <dbReference type="ChEBI" id="CHEBI:83989"/>
        <dbReference type="ChEBI" id="CHEBI:138538"/>
        <dbReference type="EC" id="2.3.1.179"/>
    </reaction>
</comment>
<keyword evidence="14" id="KW-0443">Lipid metabolism</keyword>
<evidence type="ECO:0000256" key="6">
    <source>
        <dbReference type="ARBA" id="ARBA00022458"/>
    </source>
</evidence>
<dbReference type="PIRSF" id="PIRSF000447">
    <property type="entry name" value="KAS_II"/>
    <property type="match status" value="1"/>
</dbReference>
<dbReference type="UniPathway" id="UPA00094"/>
<evidence type="ECO:0000256" key="8">
    <source>
        <dbReference type="ARBA" id="ARBA00022516"/>
    </source>
</evidence>
<keyword evidence="9" id="KW-0997">Cell inner membrane</keyword>
<evidence type="ECO:0000256" key="4">
    <source>
        <dbReference type="ARBA" id="ARBA00012356"/>
    </source>
</evidence>
<evidence type="ECO:0000256" key="21">
    <source>
        <dbReference type="RuleBase" id="RU003694"/>
    </source>
</evidence>
<dbReference type="EC" id="2.3.1.179" evidence="4 19"/>
<evidence type="ECO:0000313" key="24">
    <source>
        <dbReference type="Proteomes" id="UP000032233"/>
    </source>
</evidence>
<dbReference type="InterPro" id="IPR016039">
    <property type="entry name" value="Thiolase-like"/>
</dbReference>
<dbReference type="PROSITE" id="PS00606">
    <property type="entry name" value="KS3_1"/>
    <property type="match status" value="1"/>
</dbReference>
<dbReference type="Pfam" id="PF02801">
    <property type="entry name" value="Ketoacyl-synt_C"/>
    <property type="match status" value="1"/>
</dbReference>
<comment type="pathway">
    <text evidence="2 19">Lipid metabolism; fatty acid biosynthesis.</text>
</comment>
<dbReference type="InterPro" id="IPR020841">
    <property type="entry name" value="PKS_Beta-ketoAc_synthase_dom"/>
</dbReference>
<dbReference type="SUPFAM" id="SSF53901">
    <property type="entry name" value="Thiolase-like"/>
    <property type="match status" value="2"/>
</dbReference>
<evidence type="ECO:0000256" key="13">
    <source>
        <dbReference type="ARBA" id="ARBA00022989"/>
    </source>
</evidence>
<evidence type="ECO:0000256" key="5">
    <source>
        <dbReference type="ARBA" id="ARBA00014657"/>
    </source>
</evidence>
<dbReference type="NCBIfam" id="NF004970">
    <property type="entry name" value="PRK06333.1"/>
    <property type="match status" value="1"/>
</dbReference>
<evidence type="ECO:0000259" key="22">
    <source>
        <dbReference type="PROSITE" id="PS52004"/>
    </source>
</evidence>
<evidence type="ECO:0000256" key="18">
    <source>
        <dbReference type="ARBA" id="ARBA00037576"/>
    </source>
</evidence>
<dbReference type="EMBL" id="AZAC01000056">
    <property type="protein sequence ID" value="KIX11380.1"/>
    <property type="molecule type" value="Genomic_DNA"/>
</dbReference>
<evidence type="ECO:0000256" key="9">
    <source>
        <dbReference type="ARBA" id="ARBA00022519"/>
    </source>
</evidence>
<keyword evidence="8 19" id="KW-0444">Lipid biosynthesis</keyword>
<accession>A0A0D2JPG9</accession>
<protein>
    <recommendedName>
        <fullName evidence="5 19">3-oxoacyl-[acyl-carrier-protein] synthase 2</fullName>
        <ecNumber evidence="4 19">2.3.1.179</ecNumber>
    </recommendedName>
</protein>
<dbReference type="NCBIfam" id="NF005589">
    <property type="entry name" value="PRK07314.1"/>
    <property type="match status" value="1"/>
</dbReference>
<keyword evidence="24" id="KW-1185">Reference proteome</keyword>
<comment type="subcellular location">
    <subcellularLocation>
        <location evidence="1">Cell inner membrane</location>
    </subcellularLocation>
</comment>
<dbReference type="PROSITE" id="PS52004">
    <property type="entry name" value="KS3_2"/>
    <property type="match status" value="1"/>
</dbReference>
<sequence>MNRRVVVTGVGLITPLATGVEESWTKILAGENGIGRITKFDPTGFKTQIAGEVKDFKPEDWVQKKQVKRLDTFIHYALGASRMAWEMAGLPAELSSDLSEKAGCLIGVGLGGLHTLEETVGALTEKGPNARVSPFFIPKLIGNMASGQVAIEYNLKGPNICIVTACAAGSHSVGEAGEFIKRGAADLMLCGGSEAVITPTTLAGFGAARAISTNNDNPAKASRPFDAKRDGFIMSEGAGILVLEEREHALERGAPIMAELTGYGLSCDAHHMTAPDPNGDGAYRCMRMAVASAGMDVDQIDYINAHGTSTELNDALETKAIRRLFGEHADKLPVSSTKSMIGHMLGATGGVEAVFSVLSLRDQVMPPTINYENPDPACDLDYVPNVKREARIKNVLSNSFGFGGTNASLVFSEPGE</sequence>
<dbReference type="CDD" id="cd00834">
    <property type="entry name" value="KAS_I_II"/>
    <property type="match status" value="1"/>
</dbReference>
<feature type="active site" description="For beta-ketoacyl synthase activity" evidence="20">
    <location>
        <position position="166"/>
    </location>
</feature>
<gene>
    <name evidence="23" type="ORF">X474_24155</name>
</gene>
<keyword evidence="10 19" id="KW-0808">Transferase</keyword>
<dbReference type="PANTHER" id="PTHR11712">
    <property type="entry name" value="POLYKETIDE SYNTHASE-RELATED"/>
    <property type="match status" value="1"/>
</dbReference>
<dbReference type="InterPro" id="IPR000794">
    <property type="entry name" value="Beta-ketoacyl_synthase"/>
</dbReference>
<dbReference type="Gene3D" id="3.40.47.10">
    <property type="match status" value="1"/>
</dbReference>
<organism evidence="23 24">
    <name type="scientific">Dethiosulfatarculus sandiegensis</name>
    <dbReference type="NCBI Taxonomy" id="1429043"/>
    <lineage>
        <taxon>Bacteria</taxon>
        <taxon>Pseudomonadati</taxon>
        <taxon>Thermodesulfobacteriota</taxon>
        <taxon>Desulfarculia</taxon>
        <taxon>Desulfarculales</taxon>
        <taxon>Desulfarculaceae</taxon>
        <taxon>Dethiosulfatarculus</taxon>
    </lineage>
</organism>
<evidence type="ECO:0000256" key="7">
    <source>
        <dbReference type="ARBA" id="ARBA00022475"/>
    </source>
</evidence>
<evidence type="ECO:0000256" key="2">
    <source>
        <dbReference type="ARBA" id="ARBA00005194"/>
    </source>
</evidence>
<evidence type="ECO:0000256" key="19">
    <source>
        <dbReference type="PIRNR" id="PIRNR000447"/>
    </source>
</evidence>
<dbReference type="GO" id="GO:0004315">
    <property type="term" value="F:3-oxoacyl-[acyl-carrier-protein] synthase activity"/>
    <property type="evidence" value="ECO:0007669"/>
    <property type="project" value="UniProtKB-UniRule"/>
</dbReference>
<dbReference type="InterPro" id="IPR018201">
    <property type="entry name" value="Ketoacyl_synth_AS"/>
</dbReference>
<keyword evidence="16 19" id="KW-0275">Fatty acid biosynthesis</keyword>
<dbReference type="NCBIfam" id="TIGR03150">
    <property type="entry name" value="fabF"/>
    <property type="match status" value="1"/>
</dbReference>
<keyword evidence="7" id="KW-1003">Cell membrane</keyword>
<proteinExistence type="inferred from homology"/>
<comment type="similarity">
    <text evidence="3 19 21">Belongs to the thiolase-like superfamily. Beta-ketoacyl-ACP synthases family.</text>
</comment>
<dbReference type="PATRIC" id="fig|1429043.3.peg.5108"/>
<keyword evidence="6" id="KW-0536">Nodulation</keyword>
<comment type="function">
    <text evidence="19">Involved in the type II fatty acid elongation cycle. Catalyzes the elongation of a wide range of acyl-ACP by the addition of two carbons from malonyl-ACP to an acyl acceptor. Can efficiently catalyze the conversion of palmitoleoyl-ACP (cis-hexadec-9-enoyl-ACP) to cis-vaccenoyl-ACP (cis-octadec-11-enoyl-ACP), an essential step in the thermal regulation of fatty acid composition.</text>
</comment>
<evidence type="ECO:0000313" key="23">
    <source>
        <dbReference type="EMBL" id="KIX11380.1"/>
    </source>
</evidence>
<keyword evidence="17 19" id="KW-0012">Acyltransferase</keyword>
<evidence type="ECO:0000256" key="12">
    <source>
        <dbReference type="ARBA" id="ARBA00022832"/>
    </source>
</evidence>
<dbReference type="InterPro" id="IPR014031">
    <property type="entry name" value="Ketoacyl_synth_C"/>
</dbReference>
<dbReference type="FunFam" id="3.40.47.10:FF:000009">
    <property type="entry name" value="3-oxoacyl-[acyl-carrier-protein] synthase 2"/>
    <property type="match status" value="1"/>
</dbReference>
<dbReference type="PANTHER" id="PTHR11712:SF352">
    <property type="entry name" value="3-OXOACYL-[ACYL-CARRIER-PROTEIN] SYNTHASE"/>
    <property type="match status" value="1"/>
</dbReference>
<comment type="catalytic activity">
    <reaction evidence="19">
        <text>a fatty acyl-[ACP] + malonyl-[ACP] + H(+) = a 3-oxoacyl-[ACP] + holo-[ACP] + CO2</text>
        <dbReference type="Rhea" id="RHEA:22836"/>
        <dbReference type="Rhea" id="RHEA-COMP:9623"/>
        <dbReference type="Rhea" id="RHEA-COMP:9685"/>
        <dbReference type="Rhea" id="RHEA-COMP:9916"/>
        <dbReference type="Rhea" id="RHEA-COMP:14125"/>
        <dbReference type="ChEBI" id="CHEBI:15378"/>
        <dbReference type="ChEBI" id="CHEBI:16526"/>
        <dbReference type="ChEBI" id="CHEBI:64479"/>
        <dbReference type="ChEBI" id="CHEBI:78449"/>
        <dbReference type="ChEBI" id="CHEBI:78776"/>
        <dbReference type="ChEBI" id="CHEBI:138651"/>
    </reaction>
</comment>
<evidence type="ECO:0000256" key="16">
    <source>
        <dbReference type="ARBA" id="ARBA00023160"/>
    </source>
</evidence>
<dbReference type="InterPro" id="IPR017568">
    <property type="entry name" value="3-oxoacyl-ACP_synth-2"/>
</dbReference>
<dbReference type="InParanoid" id="A0A0D2JPG9"/>
<dbReference type="STRING" id="1429043.X474_24155"/>
<evidence type="ECO:0000256" key="20">
    <source>
        <dbReference type="PIRSR" id="PIRSR000447-1"/>
    </source>
</evidence>
<dbReference type="SMART" id="SM00825">
    <property type="entry name" value="PKS_KS"/>
    <property type="match status" value="1"/>
</dbReference>
<dbReference type="InterPro" id="IPR014030">
    <property type="entry name" value="Ketoacyl_synth_N"/>
</dbReference>
<keyword evidence="13" id="KW-1133">Transmembrane helix</keyword>
<reference evidence="23 24" key="1">
    <citation type="submission" date="2013-11" db="EMBL/GenBank/DDBJ databases">
        <title>Metagenomic analysis of a methanogenic consortium involved in long chain n-alkane degradation.</title>
        <authorList>
            <person name="Davidova I.A."/>
            <person name="Callaghan A.V."/>
            <person name="Wawrik B."/>
            <person name="Pruitt S."/>
            <person name="Marks C."/>
            <person name="Duncan K.E."/>
            <person name="Suflita J.M."/>
        </authorList>
    </citation>
    <scope>NUCLEOTIDE SEQUENCE [LARGE SCALE GENOMIC DNA]</scope>
    <source>
        <strain evidence="23 24">SPR</strain>
    </source>
</reference>
<evidence type="ECO:0000256" key="17">
    <source>
        <dbReference type="ARBA" id="ARBA00023315"/>
    </source>
</evidence>
<comment type="function">
    <text evidence="18">Proposed to synthesize NOD factor fatty acyl chain. Involved in the synthesis of a highly unsaturated fatty acid moiety, which forms part of a lipo-oligosaccharide that is responsible for host specificity.</text>
</comment>
<feature type="domain" description="Ketosynthase family 3 (KS3)" evidence="22">
    <location>
        <begin position="2"/>
        <end position="413"/>
    </location>
</feature>
<evidence type="ECO:0000256" key="3">
    <source>
        <dbReference type="ARBA" id="ARBA00008467"/>
    </source>
</evidence>
<evidence type="ECO:0000256" key="11">
    <source>
        <dbReference type="ARBA" id="ARBA00022692"/>
    </source>
</evidence>
<evidence type="ECO:0000256" key="1">
    <source>
        <dbReference type="ARBA" id="ARBA00004533"/>
    </source>
</evidence>
<name>A0A0D2JPG9_9BACT</name>
<dbReference type="Pfam" id="PF00109">
    <property type="entry name" value="ketoacyl-synt"/>
    <property type="match status" value="1"/>
</dbReference>
<dbReference type="AlphaFoldDB" id="A0A0D2JPG9"/>
<evidence type="ECO:0000256" key="14">
    <source>
        <dbReference type="ARBA" id="ARBA00023098"/>
    </source>
</evidence>
<dbReference type="GO" id="GO:0005886">
    <property type="term" value="C:plasma membrane"/>
    <property type="evidence" value="ECO:0007669"/>
    <property type="project" value="UniProtKB-SubCell"/>
</dbReference>
<evidence type="ECO:0000256" key="15">
    <source>
        <dbReference type="ARBA" id="ARBA00023136"/>
    </source>
</evidence>
<dbReference type="FunCoup" id="A0A0D2JPG9">
    <property type="interactions" value="565"/>
</dbReference>
<comment type="caution">
    <text evidence="23">The sequence shown here is derived from an EMBL/GenBank/DDBJ whole genome shotgun (WGS) entry which is preliminary data.</text>
</comment>
<dbReference type="GO" id="GO:0006633">
    <property type="term" value="P:fatty acid biosynthetic process"/>
    <property type="evidence" value="ECO:0007669"/>
    <property type="project" value="UniProtKB-UniRule"/>
</dbReference>